<dbReference type="Proteomes" id="UP000198510">
    <property type="component" value="Unassembled WGS sequence"/>
</dbReference>
<comment type="similarity">
    <text evidence="9">Belongs to the bacterial CoaD family.</text>
</comment>
<dbReference type="InterPro" id="IPR014729">
    <property type="entry name" value="Rossmann-like_a/b/a_fold"/>
</dbReference>
<feature type="site" description="Transition state stabilizer" evidence="9">
    <location>
        <position position="21"/>
    </location>
</feature>
<keyword evidence="7 9" id="KW-0173">Coenzyme A biosynthesis</keyword>
<evidence type="ECO:0000259" key="10">
    <source>
        <dbReference type="Pfam" id="PF01467"/>
    </source>
</evidence>
<organism evidence="11 12">
    <name type="scientific">Catalinimonas alkaloidigena</name>
    <dbReference type="NCBI Taxonomy" id="1075417"/>
    <lineage>
        <taxon>Bacteria</taxon>
        <taxon>Pseudomonadati</taxon>
        <taxon>Bacteroidota</taxon>
        <taxon>Cytophagia</taxon>
        <taxon>Cytophagales</taxon>
        <taxon>Catalimonadaceae</taxon>
        <taxon>Catalinimonas</taxon>
    </lineage>
</organism>
<feature type="binding site" evidence="9">
    <location>
        <position position="45"/>
    </location>
    <ligand>
        <name>substrate</name>
    </ligand>
</feature>
<evidence type="ECO:0000256" key="7">
    <source>
        <dbReference type="ARBA" id="ARBA00022993"/>
    </source>
</evidence>
<keyword evidence="3 9" id="KW-0548">Nucleotidyltransferase</keyword>
<dbReference type="Pfam" id="PF01467">
    <property type="entry name" value="CTP_transf_like"/>
    <property type="match status" value="1"/>
</dbReference>
<feature type="binding site" evidence="9">
    <location>
        <position position="91"/>
    </location>
    <ligand>
        <name>substrate</name>
    </ligand>
</feature>
<evidence type="ECO:0000256" key="6">
    <source>
        <dbReference type="ARBA" id="ARBA00022842"/>
    </source>
</evidence>
<evidence type="ECO:0000256" key="5">
    <source>
        <dbReference type="ARBA" id="ARBA00022840"/>
    </source>
</evidence>
<feature type="binding site" evidence="9">
    <location>
        <position position="13"/>
    </location>
    <ligand>
        <name>substrate</name>
    </ligand>
</feature>
<dbReference type="RefSeq" id="WP_089678591.1">
    <property type="nucleotide sequence ID" value="NZ_FNFO01000001.1"/>
</dbReference>
<evidence type="ECO:0000256" key="9">
    <source>
        <dbReference type="HAMAP-Rule" id="MF_00151"/>
    </source>
</evidence>
<comment type="subunit">
    <text evidence="9">Homohexamer.</text>
</comment>
<comment type="catalytic activity">
    <reaction evidence="8 9">
        <text>(R)-4'-phosphopantetheine + ATP + H(+) = 3'-dephospho-CoA + diphosphate</text>
        <dbReference type="Rhea" id="RHEA:19801"/>
        <dbReference type="ChEBI" id="CHEBI:15378"/>
        <dbReference type="ChEBI" id="CHEBI:30616"/>
        <dbReference type="ChEBI" id="CHEBI:33019"/>
        <dbReference type="ChEBI" id="CHEBI:57328"/>
        <dbReference type="ChEBI" id="CHEBI:61723"/>
        <dbReference type="EC" id="2.7.7.3"/>
    </reaction>
</comment>
<evidence type="ECO:0000256" key="4">
    <source>
        <dbReference type="ARBA" id="ARBA00022741"/>
    </source>
</evidence>
<dbReference type="EMBL" id="FNFO01000001">
    <property type="protein sequence ID" value="SDJ95316.1"/>
    <property type="molecule type" value="Genomic_DNA"/>
</dbReference>
<feature type="binding site" evidence="9">
    <location>
        <begin position="127"/>
        <end position="133"/>
    </location>
    <ligand>
        <name>ATP</name>
        <dbReference type="ChEBI" id="CHEBI:30616"/>
    </ligand>
</feature>
<keyword evidence="12" id="KW-1185">Reference proteome</keyword>
<dbReference type="EC" id="2.7.7.3" evidence="9"/>
<sequence length="153" mass="17265">MPTSPRIAIFPGSFDPFTRGHEDVVRRGIGLFDKVIIGIGVNSTKQRYFPLDEMAEKVRKTFADESCVEVMTYQGLTAKFAQEQNAHFLLRGLRNTTDFEYENAIAQANRHVFPSLETVFLITSPSLATISSSIVRDLHRHGQKVDDFVPYAL</sequence>
<dbReference type="GO" id="GO:0005737">
    <property type="term" value="C:cytoplasm"/>
    <property type="evidence" value="ECO:0007669"/>
    <property type="project" value="UniProtKB-SubCell"/>
</dbReference>
<accession>A0A1G8XXU6</accession>
<evidence type="ECO:0000256" key="2">
    <source>
        <dbReference type="ARBA" id="ARBA00022679"/>
    </source>
</evidence>
<dbReference type="GO" id="GO:0015937">
    <property type="term" value="P:coenzyme A biosynthetic process"/>
    <property type="evidence" value="ECO:0007669"/>
    <property type="project" value="UniProtKB-UniRule"/>
</dbReference>
<dbReference type="NCBIfam" id="TIGR00125">
    <property type="entry name" value="cyt_tran_rel"/>
    <property type="match status" value="1"/>
</dbReference>
<proteinExistence type="inferred from homology"/>
<feature type="binding site" evidence="9">
    <location>
        <position position="102"/>
    </location>
    <ligand>
        <name>ATP</name>
        <dbReference type="ChEBI" id="CHEBI:30616"/>
    </ligand>
</feature>
<keyword evidence="6 9" id="KW-0460">Magnesium</keyword>
<dbReference type="GO" id="GO:0005524">
    <property type="term" value="F:ATP binding"/>
    <property type="evidence" value="ECO:0007669"/>
    <property type="project" value="UniProtKB-KW"/>
</dbReference>
<dbReference type="NCBIfam" id="TIGR01510">
    <property type="entry name" value="coaD_prev_kdtB"/>
    <property type="match status" value="1"/>
</dbReference>
<feature type="binding site" evidence="9">
    <location>
        <position position="77"/>
    </location>
    <ligand>
        <name>substrate</name>
    </ligand>
</feature>
<dbReference type="InterPro" id="IPR001980">
    <property type="entry name" value="PPAT"/>
</dbReference>
<dbReference type="GO" id="GO:0004595">
    <property type="term" value="F:pantetheine-phosphate adenylyltransferase activity"/>
    <property type="evidence" value="ECO:0007669"/>
    <property type="project" value="UniProtKB-UniRule"/>
</dbReference>
<keyword evidence="2 9" id="KW-0808">Transferase</keyword>
<protein>
    <recommendedName>
        <fullName evidence="9">Phosphopantetheine adenylyltransferase</fullName>
        <ecNumber evidence="9">2.7.7.3</ecNumber>
    </recommendedName>
    <alternativeName>
        <fullName evidence="9">Dephospho-CoA pyrophosphorylase</fullName>
    </alternativeName>
    <alternativeName>
        <fullName evidence="9">Pantetheine-phosphate adenylyltransferase</fullName>
        <shortName evidence="9">PPAT</shortName>
    </alternativeName>
</protein>
<evidence type="ECO:0000256" key="3">
    <source>
        <dbReference type="ARBA" id="ARBA00022695"/>
    </source>
</evidence>
<evidence type="ECO:0000256" key="8">
    <source>
        <dbReference type="ARBA" id="ARBA00029346"/>
    </source>
</evidence>
<name>A0A1G8XXU6_9BACT</name>
<keyword evidence="1 9" id="KW-0963">Cytoplasm</keyword>
<evidence type="ECO:0000313" key="12">
    <source>
        <dbReference type="Proteomes" id="UP000198510"/>
    </source>
</evidence>
<dbReference type="PANTHER" id="PTHR21342:SF1">
    <property type="entry name" value="PHOSPHOPANTETHEINE ADENYLYLTRANSFERASE"/>
    <property type="match status" value="1"/>
</dbReference>
<dbReference type="AlphaFoldDB" id="A0A1G8XXU6"/>
<dbReference type="OrthoDB" id="9806661at2"/>
<dbReference type="InterPro" id="IPR004821">
    <property type="entry name" value="Cyt_trans-like"/>
</dbReference>
<dbReference type="SUPFAM" id="SSF52374">
    <property type="entry name" value="Nucleotidylyl transferase"/>
    <property type="match status" value="1"/>
</dbReference>
<comment type="subcellular location">
    <subcellularLocation>
        <location evidence="9">Cytoplasm</location>
    </subcellularLocation>
</comment>
<keyword evidence="4 9" id="KW-0547">Nucleotide-binding</keyword>
<dbReference type="Gene3D" id="3.40.50.620">
    <property type="entry name" value="HUPs"/>
    <property type="match status" value="1"/>
</dbReference>
<dbReference type="UniPathway" id="UPA00241">
    <property type="reaction ID" value="UER00355"/>
</dbReference>
<dbReference type="PANTHER" id="PTHR21342">
    <property type="entry name" value="PHOSPHOPANTETHEINE ADENYLYLTRANSFERASE"/>
    <property type="match status" value="1"/>
</dbReference>
<comment type="function">
    <text evidence="9">Reversibly transfers an adenylyl group from ATP to 4'-phosphopantetheine, yielding dephospho-CoA (dPCoA) and pyrophosphate.</text>
</comment>
<evidence type="ECO:0000256" key="1">
    <source>
        <dbReference type="ARBA" id="ARBA00022490"/>
    </source>
</evidence>
<feature type="domain" description="Cytidyltransferase-like" evidence="10">
    <location>
        <begin position="9"/>
        <end position="137"/>
    </location>
</feature>
<reference evidence="11 12" key="1">
    <citation type="submission" date="2016-10" db="EMBL/GenBank/DDBJ databases">
        <authorList>
            <person name="de Groot N.N."/>
        </authorList>
    </citation>
    <scope>NUCLEOTIDE SEQUENCE [LARGE SCALE GENOMIC DNA]</scope>
    <source>
        <strain evidence="11 12">DSM 25186</strain>
    </source>
</reference>
<feature type="binding site" evidence="9">
    <location>
        <position position="21"/>
    </location>
    <ligand>
        <name>ATP</name>
        <dbReference type="ChEBI" id="CHEBI:30616"/>
    </ligand>
</feature>
<dbReference type="STRING" id="1075417.SAMN05421823_101507"/>
<comment type="pathway">
    <text evidence="9">Cofactor biosynthesis; coenzyme A biosynthesis; CoA from (R)-pantothenate: step 4/5.</text>
</comment>
<comment type="cofactor">
    <cofactor evidence="9">
        <name>Mg(2+)</name>
        <dbReference type="ChEBI" id="CHEBI:18420"/>
    </cofactor>
</comment>
<dbReference type="HAMAP" id="MF_00151">
    <property type="entry name" value="PPAT_bact"/>
    <property type="match status" value="1"/>
</dbReference>
<evidence type="ECO:0000313" key="11">
    <source>
        <dbReference type="EMBL" id="SDJ95316.1"/>
    </source>
</evidence>
<gene>
    <name evidence="9" type="primary">coaD</name>
    <name evidence="11" type="ORF">SAMN05421823_101507</name>
</gene>
<feature type="binding site" evidence="9">
    <location>
        <begin position="13"/>
        <end position="14"/>
    </location>
    <ligand>
        <name>ATP</name>
        <dbReference type="ChEBI" id="CHEBI:30616"/>
    </ligand>
</feature>
<keyword evidence="5 9" id="KW-0067">ATP-binding</keyword>
<feature type="binding site" evidence="9">
    <location>
        <begin position="92"/>
        <end position="94"/>
    </location>
    <ligand>
        <name>ATP</name>
        <dbReference type="ChEBI" id="CHEBI:30616"/>
    </ligand>
</feature>
<dbReference type="PRINTS" id="PR01020">
    <property type="entry name" value="LPSBIOSNTHSS"/>
</dbReference>